<dbReference type="PANTHER" id="PTHR22916:SF3">
    <property type="entry name" value="UDP-GLCNAC:BETAGAL BETA-1,3-N-ACETYLGLUCOSAMINYLTRANSFERASE-LIKE PROTEIN 1"/>
    <property type="match status" value="1"/>
</dbReference>
<accession>A0A645EIM3</accession>
<dbReference type="Pfam" id="PF00535">
    <property type="entry name" value="Glycos_transf_2"/>
    <property type="match status" value="1"/>
</dbReference>
<protein>
    <recommendedName>
        <fullName evidence="1">Glycosyltransferase 2-like domain-containing protein</fullName>
    </recommendedName>
</protein>
<evidence type="ECO:0000313" key="2">
    <source>
        <dbReference type="EMBL" id="MPN01180.1"/>
    </source>
</evidence>
<dbReference type="InterPro" id="IPR029044">
    <property type="entry name" value="Nucleotide-diphossugar_trans"/>
</dbReference>
<organism evidence="2">
    <name type="scientific">bioreactor metagenome</name>
    <dbReference type="NCBI Taxonomy" id="1076179"/>
    <lineage>
        <taxon>unclassified sequences</taxon>
        <taxon>metagenomes</taxon>
        <taxon>ecological metagenomes</taxon>
    </lineage>
</organism>
<dbReference type="Gene3D" id="3.90.550.10">
    <property type="entry name" value="Spore Coat Polysaccharide Biosynthesis Protein SpsA, Chain A"/>
    <property type="match status" value="1"/>
</dbReference>
<dbReference type="InterPro" id="IPR001173">
    <property type="entry name" value="Glyco_trans_2-like"/>
</dbReference>
<evidence type="ECO:0000259" key="1">
    <source>
        <dbReference type="Pfam" id="PF00535"/>
    </source>
</evidence>
<gene>
    <name evidence="2" type="ORF">SDC9_148386</name>
</gene>
<feature type="domain" description="Glycosyltransferase 2-like" evidence="1">
    <location>
        <begin position="1"/>
        <end position="97"/>
    </location>
</feature>
<dbReference type="EMBL" id="VSSQ01047202">
    <property type="protein sequence ID" value="MPN01180.1"/>
    <property type="molecule type" value="Genomic_DNA"/>
</dbReference>
<dbReference type="PANTHER" id="PTHR22916">
    <property type="entry name" value="GLYCOSYLTRANSFERASE"/>
    <property type="match status" value="1"/>
</dbReference>
<dbReference type="CDD" id="cd00761">
    <property type="entry name" value="Glyco_tranf_GTA_type"/>
    <property type="match status" value="1"/>
</dbReference>
<reference evidence="2" key="1">
    <citation type="submission" date="2019-08" db="EMBL/GenBank/DDBJ databases">
        <authorList>
            <person name="Kucharzyk K."/>
            <person name="Murdoch R.W."/>
            <person name="Higgins S."/>
            <person name="Loffler F."/>
        </authorList>
    </citation>
    <scope>NUCLEOTIDE SEQUENCE</scope>
</reference>
<dbReference type="AlphaFoldDB" id="A0A645EIM3"/>
<proteinExistence type="predicted"/>
<sequence>MILVDDGSRDSSGKICDEFSLNDPRFRTYHIPNSGPAAARNHGLNQIRGQTIFFLDADDWLPDGSLEVLFKGYVETNADIILGEFCRVSENGTQESVMGLPEERLLLDEAGIFAEAVRYLNASNRNLVFAFSWGRLLKSSVVLENHLRFDETLHTFEDVSFNFEYLKYANSMLMLKHTVYAHRIHSHFRSMSMQLSRDFDQLLAHLKMLEKAKDYLRCKNRSEYVNEAEHCLINLSIILMVRLCCSLNVRNFIYVYGSIAKLLYRPEVKQAIPYYKCPEGGSQILPALMRRRWIVPILVVCKYKARKRYAKKGY</sequence>
<dbReference type="SUPFAM" id="SSF53448">
    <property type="entry name" value="Nucleotide-diphospho-sugar transferases"/>
    <property type="match status" value="1"/>
</dbReference>
<comment type="caution">
    <text evidence="2">The sequence shown here is derived from an EMBL/GenBank/DDBJ whole genome shotgun (WGS) entry which is preliminary data.</text>
</comment>
<dbReference type="GO" id="GO:0016758">
    <property type="term" value="F:hexosyltransferase activity"/>
    <property type="evidence" value="ECO:0007669"/>
    <property type="project" value="UniProtKB-ARBA"/>
</dbReference>
<name>A0A645EIM3_9ZZZZ</name>